<evidence type="ECO:0000313" key="3">
    <source>
        <dbReference type="Proteomes" id="UP001329151"/>
    </source>
</evidence>
<proteinExistence type="predicted"/>
<evidence type="ECO:0000256" key="1">
    <source>
        <dbReference type="SAM" id="Phobius"/>
    </source>
</evidence>
<sequence length="52" mass="6006">MYREEFILTPEEEKKARQNKRTGLILLSVAAVFFLGILIRKVMEPSILSLVN</sequence>
<dbReference type="KEGG" id="lto:RGQ30_01930"/>
<dbReference type="InterPro" id="IPR047811">
    <property type="entry name" value="CytC_ox_assmbl_put"/>
</dbReference>
<dbReference type="Proteomes" id="UP001329151">
    <property type="component" value="Chromosome"/>
</dbReference>
<keyword evidence="1" id="KW-1133">Transmembrane helix</keyword>
<gene>
    <name evidence="2" type="ORF">RGQ30_01930</name>
</gene>
<keyword evidence="1" id="KW-0812">Transmembrane</keyword>
<reference evidence="2 3" key="1">
    <citation type="submission" date="2023-10" db="EMBL/GenBank/DDBJ databases">
        <title>Complete Genome Sequence of Limnobacter thiooxidans CS-K2T, Isolated from freshwater lake sediments in Bavaria, Germany.</title>
        <authorList>
            <person name="Naruki M."/>
            <person name="Watanabe A."/>
            <person name="Warashina T."/>
            <person name="Morita T."/>
            <person name="Arakawa K."/>
        </authorList>
    </citation>
    <scope>NUCLEOTIDE SEQUENCE [LARGE SCALE GENOMIC DNA]</scope>
    <source>
        <strain evidence="2 3">CS-K2</strain>
    </source>
</reference>
<keyword evidence="3" id="KW-1185">Reference proteome</keyword>
<name>A0AA86IX27_9BURK</name>
<organism evidence="2 3">
    <name type="scientific">Limnobacter thiooxidans</name>
    <dbReference type="NCBI Taxonomy" id="131080"/>
    <lineage>
        <taxon>Bacteria</taxon>
        <taxon>Pseudomonadati</taxon>
        <taxon>Pseudomonadota</taxon>
        <taxon>Betaproteobacteria</taxon>
        <taxon>Burkholderiales</taxon>
        <taxon>Burkholderiaceae</taxon>
        <taxon>Limnobacter</taxon>
    </lineage>
</organism>
<protein>
    <submittedName>
        <fullName evidence="2">Uncharacterized protein</fullName>
    </submittedName>
</protein>
<dbReference type="AlphaFoldDB" id="A0AA86IX27"/>
<dbReference type="NCBIfam" id="NF038351">
    <property type="entry name" value="cyt_ox_assem_30"/>
    <property type="match status" value="1"/>
</dbReference>
<feature type="transmembrane region" description="Helical" evidence="1">
    <location>
        <begin position="24"/>
        <end position="43"/>
    </location>
</feature>
<dbReference type="EMBL" id="AP028947">
    <property type="protein sequence ID" value="BET24692.1"/>
    <property type="molecule type" value="Genomic_DNA"/>
</dbReference>
<keyword evidence="1" id="KW-0472">Membrane</keyword>
<accession>A0AA86IX27</accession>
<evidence type="ECO:0000313" key="2">
    <source>
        <dbReference type="EMBL" id="BET24692.1"/>
    </source>
</evidence>